<sequence length="108" mass="11639">MPCGDENDGPAVREPGSDVGEGARGLPAIALSWAHASGYPVDRIRVDWRGNQPSGGAVVLLGEVTSEGRDPPPGDPMCDRHIPNIRDGLIRRRPKIDRGEVSRRRVVP</sequence>
<accession>A0A6J7BW38</accession>
<organism evidence="2">
    <name type="scientific">freshwater metagenome</name>
    <dbReference type="NCBI Taxonomy" id="449393"/>
    <lineage>
        <taxon>unclassified sequences</taxon>
        <taxon>metagenomes</taxon>
        <taxon>ecological metagenomes</taxon>
    </lineage>
</organism>
<feature type="region of interest" description="Disordered" evidence="1">
    <location>
        <begin position="88"/>
        <end position="108"/>
    </location>
</feature>
<dbReference type="AlphaFoldDB" id="A0A6J7BW38"/>
<reference evidence="2" key="1">
    <citation type="submission" date="2020-05" db="EMBL/GenBank/DDBJ databases">
        <authorList>
            <person name="Chiriac C."/>
            <person name="Salcher M."/>
            <person name="Ghai R."/>
            <person name="Kavagutti S V."/>
        </authorList>
    </citation>
    <scope>NUCLEOTIDE SEQUENCE</scope>
</reference>
<evidence type="ECO:0000256" key="1">
    <source>
        <dbReference type="SAM" id="MobiDB-lite"/>
    </source>
</evidence>
<name>A0A6J7BW38_9ZZZZ</name>
<proteinExistence type="predicted"/>
<evidence type="ECO:0000313" key="2">
    <source>
        <dbReference type="EMBL" id="CAB4849620.1"/>
    </source>
</evidence>
<feature type="region of interest" description="Disordered" evidence="1">
    <location>
        <begin position="1"/>
        <end position="23"/>
    </location>
</feature>
<gene>
    <name evidence="2" type="ORF">UFOPK3268_00819</name>
</gene>
<protein>
    <submittedName>
        <fullName evidence="2">Unannotated protein</fullName>
    </submittedName>
</protein>
<dbReference type="EMBL" id="CAFBIZ010000091">
    <property type="protein sequence ID" value="CAB4849620.1"/>
    <property type="molecule type" value="Genomic_DNA"/>
</dbReference>